<comment type="caution">
    <text evidence="2">The sequence shown here is derived from an EMBL/GenBank/DDBJ whole genome shotgun (WGS) entry which is preliminary data.</text>
</comment>
<sequence>MILKSRFLRIKKTELEASLLPENLALADSISTFDLYLQHPREAEASIPLVKQLMPSPERKSESSTRTSQPELALADQKTSLVWSKLELECEFGTSVAMFNTRGVINISRASIKAVLPIILNLSSGFSDKEEASNLLVDC</sequence>
<dbReference type="EMBL" id="JBEDUW010000001">
    <property type="protein sequence ID" value="KAK9949247.1"/>
    <property type="molecule type" value="Genomic_DNA"/>
</dbReference>
<dbReference type="Proteomes" id="UP001457282">
    <property type="component" value="Unassembled WGS sequence"/>
</dbReference>
<accession>A0AAW1YKU6</accession>
<protein>
    <submittedName>
        <fullName evidence="2">Uncharacterized protein</fullName>
    </submittedName>
</protein>
<evidence type="ECO:0000313" key="3">
    <source>
        <dbReference type="Proteomes" id="UP001457282"/>
    </source>
</evidence>
<name>A0AAW1YKU6_RUBAR</name>
<keyword evidence="3" id="KW-1185">Reference proteome</keyword>
<dbReference type="AlphaFoldDB" id="A0AAW1YKU6"/>
<gene>
    <name evidence="2" type="ORF">M0R45_004780</name>
</gene>
<feature type="region of interest" description="Disordered" evidence="1">
    <location>
        <begin position="48"/>
        <end position="72"/>
    </location>
</feature>
<organism evidence="2 3">
    <name type="scientific">Rubus argutus</name>
    <name type="common">Southern blackberry</name>
    <dbReference type="NCBI Taxonomy" id="59490"/>
    <lineage>
        <taxon>Eukaryota</taxon>
        <taxon>Viridiplantae</taxon>
        <taxon>Streptophyta</taxon>
        <taxon>Embryophyta</taxon>
        <taxon>Tracheophyta</taxon>
        <taxon>Spermatophyta</taxon>
        <taxon>Magnoliopsida</taxon>
        <taxon>eudicotyledons</taxon>
        <taxon>Gunneridae</taxon>
        <taxon>Pentapetalae</taxon>
        <taxon>rosids</taxon>
        <taxon>fabids</taxon>
        <taxon>Rosales</taxon>
        <taxon>Rosaceae</taxon>
        <taxon>Rosoideae</taxon>
        <taxon>Rosoideae incertae sedis</taxon>
        <taxon>Rubus</taxon>
    </lineage>
</organism>
<evidence type="ECO:0000256" key="1">
    <source>
        <dbReference type="SAM" id="MobiDB-lite"/>
    </source>
</evidence>
<reference evidence="2 3" key="1">
    <citation type="journal article" date="2023" name="G3 (Bethesda)">
        <title>A chromosome-length genome assembly and annotation of blackberry (Rubus argutus, cv. 'Hillquist').</title>
        <authorList>
            <person name="Bruna T."/>
            <person name="Aryal R."/>
            <person name="Dudchenko O."/>
            <person name="Sargent D.J."/>
            <person name="Mead D."/>
            <person name="Buti M."/>
            <person name="Cavallini A."/>
            <person name="Hytonen T."/>
            <person name="Andres J."/>
            <person name="Pham M."/>
            <person name="Weisz D."/>
            <person name="Mascagni F."/>
            <person name="Usai G."/>
            <person name="Natali L."/>
            <person name="Bassil N."/>
            <person name="Fernandez G.E."/>
            <person name="Lomsadze A."/>
            <person name="Armour M."/>
            <person name="Olukolu B."/>
            <person name="Poorten T."/>
            <person name="Britton C."/>
            <person name="Davik J."/>
            <person name="Ashrafi H."/>
            <person name="Aiden E.L."/>
            <person name="Borodovsky M."/>
            <person name="Worthington M."/>
        </authorList>
    </citation>
    <scope>NUCLEOTIDE SEQUENCE [LARGE SCALE GENOMIC DNA]</scope>
    <source>
        <strain evidence="2">PI 553951</strain>
    </source>
</reference>
<proteinExistence type="predicted"/>
<evidence type="ECO:0000313" key="2">
    <source>
        <dbReference type="EMBL" id="KAK9949247.1"/>
    </source>
</evidence>